<keyword evidence="1" id="KW-1133">Transmembrane helix</keyword>
<name>A0A1G8SCP8_9HYPH</name>
<accession>A0A1G8SCP8</accession>
<sequence>MILLRVIRKLRDADQPKSYFEAWLGNAKAVHEFIFVTIESLIVLGALHLAWEKSGSLLVLLLYCLAYVGAFLFIGTYIRFGFHAAADRFDLPDRYRGSFLWFSGIVSFAVSMALPYFFGMVVNQIIANSIMI</sequence>
<dbReference type="Proteomes" id="UP000198894">
    <property type="component" value="Unassembled WGS sequence"/>
</dbReference>
<evidence type="ECO:0000256" key="1">
    <source>
        <dbReference type="SAM" id="Phobius"/>
    </source>
</evidence>
<dbReference type="AlphaFoldDB" id="A0A1G8SCP8"/>
<protein>
    <submittedName>
        <fullName evidence="2">Uncharacterized protein</fullName>
    </submittedName>
</protein>
<evidence type="ECO:0000313" key="2">
    <source>
        <dbReference type="EMBL" id="SDJ27012.1"/>
    </source>
</evidence>
<organism evidence="2 3">
    <name type="scientific">Mesorhizobium muleiense</name>
    <dbReference type="NCBI Taxonomy" id="1004279"/>
    <lineage>
        <taxon>Bacteria</taxon>
        <taxon>Pseudomonadati</taxon>
        <taxon>Pseudomonadota</taxon>
        <taxon>Alphaproteobacteria</taxon>
        <taxon>Hyphomicrobiales</taxon>
        <taxon>Phyllobacteriaceae</taxon>
        <taxon>Mesorhizobium</taxon>
    </lineage>
</organism>
<keyword evidence="3" id="KW-1185">Reference proteome</keyword>
<keyword evidence="1" id="KW-0472">Membrane</keyword>
<reference evidence="3" key="1">
    <citation type="submission" date="2016-10" db="EMBL/GenBank/DDBJ databases">
        <authorList>
            <person name="Varghese N."/>
            <person name="Submissions S."/>
        </authorList>
    </citation>
    <scope>NUCLEOTIDE SEQUENCE [LARGE SCALE GENOMIC DNA]</scope>
    <source>
        <strain evidence="3">CGMCC 1.11022</strain>
    </source>
</reference>
<keyword evidence="1" id="KW-0812">Transmembrane</keyword>
<proteinExistence type="predicted"/>
<feature type="transmembrane region" description="Helical" evidence="1">
    <location>
        <begin position="99"/>
        <end position="118"/>
    </location>
</feature>
<dbReference type="RefSeq" id="WP_091593292.1">
    <property type="nucleotide sequence ID" value="NZ_FNEE01000005.1"/>
</dbReference>
<feature type="transmembrane region" description="Helical" evidence="1">
    <location>
        <begin position="33"/>
        <end position="51"/>
    </location>
</feature>
<dbReference type="EMBL" id="FNEE01000005">
    <property type="protein sequence ID" value="SDJ27012.1"/>
    <property type="molecule type" value="Genomic_DNA"/>
</dbReference>
<evidence type="ECO:0000313" key="3">
    <source>
        <dbReference type="Proteomes" id="UP000198894"/>
    </source>
</evidence>
<feature type="transmembrane region" description="Helical" evidence="1">
    <location>
        <begin position="57"/>
        <end position="78"/>
    </location>
</feature>
<gene>
    <name evidence="2" type="ORF">SAMN05428953_105175</name>
</gene>